<dbReference type="OrthoDB" id="534666at2759"/>
<comment type="similarity">
    <text evidence="6">Belongs to the peptidase M3 family.</text>
</comment>
<dbReference type="InterPro" id="IPR001567">
    <property type="entry name" value="Pept_M3A_M3B_dom"/>
</dbReference>
<evidence type="ECO:0000313" key="9">
    <source>
        <dbReference type="Proteomes" id="UP000693981"/>
    </source>
</evidence>
<evidence type="ECO:0000256" key="2">
    <source>
        <dbReference type="ARBA" id="ARBA00022723"/>
    </source>
</evidence>
<protein>
    <submittedName>
        <fullName evidence="8">Thimet oligopeptidase</fullName>
    </submittedName>
</protein>
<comment type="cofactor">
    <cofactor evidence="6">
        <name>Zn(2+)</name>
        <dbReference type="ChEBI" id="CHEBI:29105"/>
    </cofactor>
    <text evidence="6">Binds 1 zinc ion.</text>
</comment>
<dbReference type="InterPro" id="IPR045090">
    <property type="entry name" value="Pept_M3A_M3B"/>
</dbReference>
<proteinExistence type="inferred from homology"/>
<evidence type="ECO:0000256" key="5">
    <source>
        <dbReference type="ARBA" id="ARBA00023049"/>
    </source>
</evidence>
<dbReference type="PANTHER" id="PTHR11804:SF82">
    <property type="entry name" value="THIMET OLIGOPEPTIDASE-RELATED"/>
    <property type="match status" value="1"/>
</dbReference>
<evidence type="ECO:0000259" key="7">
    <source>
        <dbReference type="Pfam" id="PF01432"/>
    </source>
</evidence>
<dbReference type="GO" id="GO:0006518">
    <property type="term" value="P:peptide metabolic process"/>
    <property type="evidence" value="ECO:0007669"/>
    <property type="project" value="TreeGrafter"/>
</dbReference>
<evidence type="ECO:0000256" key="6">
    <source>
        <dbReference type="RuleBase" id="RU003435"/>
    </source>
</evidence>
<keyword evidence="1 6" id="KW-0645">Protease</keyword>
<feature type="domain" description="Peptidase M3A/M3B catalytic" evidence="7">
    <location>
        <begin position="2"/>
        <end position="64"/>
    </location>
</feature>
<organism evidence="8 9">
    <name type="scientific">Phytophthora boehmeriae</name>
    <dbReference type="NCBI Taxonomy" id="109152"/>
    <lineage>
        <taxon>Eukaryota</taxon>
        <taxon>Sar</taxon>
        <taxon>Stramenopiles</taxon>
        <taxon>Oomycota</taxon>
        <taxon>Peronosporomycetes</taxon>
        <taxon>Peronosporales</taxon>
        <taxon>Peronosporaceae</taxon>
        <taxon>Phytophthora</taxon>
    </lineage>
</organism>
<reference evidence="8" key="1">
    <citation type="submission" date="2021-02" db="EMBL/GenBank/DDBJ databases">
        <authorList>
            <person name="Palmer J.M."/>
        </authorList>
    </citation>
    <scope>NUCLEOTIDE SEQUENCE</scope>
    <source>
        <strain evidence="8">SCRP23</strain>
    </source>
</reference>
<gene>
    <name evidence="8" type="primary">THOP1</name>
    <name evidence="8" type="ORF">PHYBOEH_003045</name>
</gene>
<evidence type="ECO:0000256" key="1">
    <source>
        <dbReference type="ARBA" id="ARBA00022670"/>
    </source>
</evidence>
<keyword evidence="9" id="KW-1185">Reference proteome</keyword>
<dbReference type="AlphaFoldDB" id="A0A8T1WWE8"/>
<dbReference type="EMBL" id="JAGDFL010000181">
    <property type="protein sequence ID" value="KAG7395920.1"/>
    <property type="molecule type" value="Genomic_DNA"/>
</dbReference>
<dbReference type="PANTHER" id="PTHR11804">
    <property type="entry name" value="PROTEASE M3 THIMET OLIGOPEPTIDASE-RELATED"/>
    <property type="match status" value="1"/>
</dbReference>
<keyword evidence="5 6" id="KW-0482">Metalloprotease</keyword>
<evidence type="ECO:0000256" key="4">
    <source>
        <dbReference type="ARBA" id="ARBA00022833"/>
    </source>
</evidence>
<dbReference type="GO" id="GO:0006508">
    <property type="term" value="P:proteolysis"/>
    <property type="evidence" value="ECO:0007669"/>
    <property type="project" value="UniProtKB-KW"/>
</dbReference>
<dbReference type="Pfam" id="PF01432">
    <property type="entry name" value="Peptidase_M3"/>
    <property type="match status" value="1"/>
</dbReference>
<dbReference type="GO" id="GO:0004222">
    <property type="term" value="F:metalloendopeptidase activity"/>
    <property type="evidence" value="ECO:0007669"/>
    <property type="project" value="InterPro"/>
</dbReference>
<keyword evidence="2 6" id="KW-0479">Metal-binding</keyword>
<comment type="caution">
    <text evidence="8">The sequence shown here is derived from an EMBL/GenBank/DDBJ whole genome shotgun (WGS) entry which is preliminary data.</text>
</comment>
<evidence type="ECO:0000313" key="8">
    <source>
        <dbReference type="EMBL" id="KAG7395920.1"/>
    </source>
</evidence>
<dbReference type="Proteomes" id="UP000693981">
    <property type="component" value="Unassembled WGS sequence"/>
</dbReference>
<sequence length="99" mass="10822">MWSEVFSMDMFASRFKKEGLMNPKTGLAYRELILARGGSVDASVMLKEFLGREPNQDAFLISKGLKAAFSNNKSSYSPTSQKCSTISAWSRAAAVDSAT</sequence>
<evidence type="ECO:0000256" key="3">
    <source>
        <dbReference type="ARBA" id="ARBA00022801"/>
    </source>
</evidence>
<accession>A0A8T1WWE8</accession>
<keyword evidence="3 6" id="KW-0378">Hydrolase</keyword>
<name>A0A8T1WWE8_9STRA</name>
<keyword evidence="4 6" id="KW-0862">Zinc</keyword>
<dbReference type="GO" id="GO:0046872">
    <property type="term" value="F:metal ion binding"/>
    <property type="evidence" value="ECO:0007669"/>
    <property type="project" value="UniProtKB-UniRule"/>
</dbReference>